<dbReference type="InterPro" id="IPR036390">
    <property type="entry name" value="WH_DNA-bd_sf"/>
</dbReference>
<dbReference type="SMART" id="SM00420">
    <property type="entry name" value="HTH_DEOR"/>
    <property type="match status" value="1"/>
</dbReference>
<evidence type="ECO:0000256" key="2">
    <source>
        <dbReference type="ARBA" id="ARBA00022491"/>
    </source>
</evidence>
<proteinExistence type="predicted"/>
<name>A0A839RKL0_9ACTN</name>
<dbReference type="OrthoDB" id="7688673at2"/>
<evidence type="ECO:0000313" key="8">
    <source>
        <dbReference type="EMBL" id="MBB3036531.1"/>
    </source>
</evidence>
<dbReference type="SUPFAM" id="SSF100950">
    <property type="entry name" value="NagB/RpiA/CoA transferase-like"/>
    <property type="match status" value="1"/>
</dbReference>
<dbReference type="PRINTS" id="PR00037">
    <property type="entry name" value="HTHLACR"/>
</dbReference>
<keyword evidence="3" id="KW-0805">Transcription regulation</keyword>
<dbReference type="Pfam" id="PF08220">
    <property type="entry name" value="HTH_DeoR"/>
    <property type="match status" value="1"/>
</dbReference>
<organism evidence="8 9">
    <name type="scientific">Hoyosella altamirensis</name>
    <dbReference type="NCBI Taxonomy" id="616997"/>
    <lineage>
        <taxon>Bacteria</taxon>
        <taxon>Bacillati</taxon>
        <taxon>Actinomycetota</taxon>
        <taxon>Actinomycetes</taxon>
        <taxon>Mycobacteriales</taxon>
        <taxon>Hoyosellaceae</taxon>
        <taxon>Hoyosella</taxon>
    </lineage>
</organism>
<evidence type="ECO:0000256" key="5">
    <source>
        <dbReference type="ARBA" id="ARBA00023163"/>
    </source>
</evidence>
<comment type="caution">
    <text evidence="8">The sequence shown here is derived from an EMBL/GenBank/DDBJ whole genome shotgun (WGS) entry which is preliminary data.</text>
</comment>
<reference evidence="8 9" key="1">
    <citation type="submission" date="2020-08" db="EMBL/GenBank/DDBJ databases">
        <title>Sequencing the genomes of 1000 actinobacteria strains.</title>
        <authorList>
            <person name="Klenk H.-P."/>
        </authorList>
    </citation>
    <scope>NUCLEOTIDE SEQUENCE [LARGE SCALE GENOMIC DNA]</scope>
    <source>
        <strain evidence="8 9">DSM 45258</strain>
    </source>
</reference>
<accession>A0A839RKL0</accession>
<dbReference type="InterPro" id="IPR014036">
    <property type="entry name" value="DeoR-like_C"/>
</dbReference>
<gene>
    <name evidence="8" type="ORF">FHU29_000965</name>
</gene>
<sequence>MTGIEPSTTQEERRNRIRERVTSDGFARAREFADEFSVSLMTIHRDLDVLQAQGWLRKVRGGATSVPSAVFHGNVNQRMAAKSGIKQALAKAALELVVPGQTIMIDESTTCLHLAQHLPDRTPLTLITNFQPLIAMHAATPGITLIALGGEYFPAYEAFLGLYTAEGVAKVRADTLFMSTTAISRGRCYHQSQETVQVKRGMLQASSRRILLVDHTKFRREGLYALTPLNEFDLVISDDGLPMAEQRAIRDTGVELRIVKVH</sequence>
<dbReference type="InterPro" id="IPR037171">
    <property type="entry name" value="NagB/RpiA_transferase-like"/>
</dbReference>
<dbReference type="PANTHER" id="PTHR30363:SF4">
    <property type="entry name" value="GLYCEROL-3-PHOSPHATE REGULON REPRESSOR"/>
    <property type="match status" value="1"/>
</dbReference>
<dbReference type="PANTHER" id="PTHR30363">
    <property type="entry name" value="HTH-TYPE TRANSCRIPTIONAL REGULATOR SRLR-RELATED"/>
    <property type="match status" value="1"/>
</dbReference>
<evidence type="ECO:0000256" key="1">
    <source>
        <dbReference type="ARBA" id="ARBA00021390"/>
    </source>
</evidence>
<dbReference type="PROSITE" id="PS51000">
    <property type="entry name" value="HTH_DEOR_2"/>
    <property type="match status" value="1"/>
</dbReference>
<evidence type="ECO:0000256" key="6">
    <source>
        <dbReference type="ARBA" id="ARBA00024937"/>
    </source>
</evidence>
<dbReference type="EMBL" id="JACHWS010000001">
    <property type="protein sequence ID" value="MBB3036531.1"/>
    <property type="molecule type" value="Genomic_DNA"/>
</dbReference>
<dbReference type="AlphaFoldDB" id="A0A839RKL0"/>
<dbReference type="PROSITE" id="PS00894">
    <property type="entry name" value="HTH_DEOR_1"/>
    <property type="match status" value="1"/>
</dbReference>
<evidence type="ECO:0000256" key="3">
    <source>
        <dbReference type="ARBA" id="ARBA00023015"/>
    </source>
</evidence>
<dbReference type="Gene3D" id="1.10.10.10">
    <property type="entry name" value="Winged helix-like DNA-binding domain superfamily/Winged helix DNA-binding domain"/>
    <property type="match status" value="1"/>
</dbReference>
<evidence type="ECO:0000256" key="4">
    <source>
        <dbReference type="ARBA" id="ARBA00023125"/>
    </source>
</evidence>
<evidence type="ECO:0000259" key="7">
    <source>
        <dbReference type="PROSITE" id="PS51000"/>
    </source>
</evidence>
<dbReference type="SUPFAM" id="SSF46785">
    <property type="entry name" value="Winged helix' DNA-binding domain"/>
    <property type="match status" value="1"/>
</dbReference>
<dbReference type="Proteomes" id="UP000567922">
    <property type="component" value="Unassembled WGS sequence"/>
</dbReference>
<keyword evidence="9" id="KW-1185">Reference proteome</keyword>
<dbReference type="SMART" id="SM01134">
    <property type="entry name" value="DeoRC"/>
    <property type="match status" value="1"/>
</dbReference>
<comment type="function">
    <text evidence="6">Repressor of the lactose catabolism operon. Galactose-6-phosphate is the inducer.</text>
</comment>
<feature type="domain" description="HTH deoR-type" evidence="7">
    <location>
        <begin position="10"/>
        <end position="65"/>
    </location>
</feature>
<dbReference type="GO" id="GO:0003700">
    <property type="term" value="F:DNA-binding transcription factor activity"/>
    <property type="evidence" value="ECO:0007669"/>
    <property type="project" value="InterPro"/>
</dbReference>
<dbReference type="InterPro" id="IPR050313">
    <property type="entry name" value="Carb_Metab_HTH_regulators"/>
</dbReference>
<dbReference type="InterPro" id="IPR001034">
    <property type="entry name" value="DeoR_HTH"/>
</dbReference>
<dbReference type="GO" id="GO:0003677">
    <property type="term" value="F:DNA binding"/>
    <property type="evidence" value="ECO:0007669"/>
    <property type="project" value="UniProtKB-KW"/>
</dbReference>
<protein>
    <recommendedName>
        <fullName evidence="1">Lactose phosphotransferase system repressor</fullName>
    </recommendedName>
</protein>
<keyword evidence="2" id="KW-0678">Repressor</keyword>
<dbReference type="Pfam" id="PF00455">
    <property type="entry name" value="DeoRC"/>
    <property type="match status" value="1"/>
</dbReference>
<dbReference type="InterPro" id="IPR018356">
    <property type="entry name" value="Tscrpt_reg_HTH_DeoR_CS"/>
</dbReference>
<dbReference type="RefSeq" id="WP_064441642.1">
    <property type="nucleotide sequence ID" value="NZ_BDDI01000015.1"/>
</dbReference>
<dbReference type="InterPro" id="IPR036388">
    <property type="entry name" value="WH-like_DNA-bd_sf"/>
</dbReference>
<keyword evidence="4" id="KW-0238">DNA-binding</keyword>
<evidence type="ECO:0000313" key="9">
    <source>
        <dbReference type="Proteomes" id="UP000567922"/>
    </source>
</evidence>
<keyword evidence="5" id="KW-0804">Transcription</keyword>